<dbReference type="Proteomes" id="UP000179769">
    <property type="component" value="Unassembled WGS sequence"/>
</dbReference>
<sequence length="77" mass="7527">MVALREPAAAVAVALPSCAGVPTQVLDETAGTWTPLPSWGTGLAGVAGTGEDLLVLCNPAGRSTPGATASLRVLSPS</sequence>
<organism evidence="1 2">
    <name type="scientific">Parafrankia soli</name>
    <dbReference type="NCBI Taxonomy" id="2599596"/>
    <lineage>
        <taxon>Bacteria</taxon>
        <taxon>Bacillati</taxon>
        <taxon>Actinomycetota</taxon>
        <taxon>Actinomycetes</taxon>
        <taxon>Frankiales</taxon>
        <taxon>Frankiaceae</taxon>
        <taxon>Parafrankia</taxon>
    </lineage>
</organism>
<accession>A0A1S1PIC5</accession>
<dbReference type="EMBL" id="MAXA01000266">
    <property type="protein sequence ID" value="OHV20372.1"/>
    <property type="molecule type" value="Genomic_DNA"/>
</dbReference>
<protein>
    <submittedName>
        <fullName evidence="1">Uncharacterized protein</fullName>
    </submittedName>
</protein>
<dbReference type="AlphaFoldDB" id="A0A1S1PIC5"/>
<reference evidence="2" key="1">
    <citation type="submission" date="2016-07" db="EMBL/GenBank/DDBJ databases">
        <title>Frankia sp. NRRL B-16219 Genome sequencing.</title>
        <authorList>
            <person name="Ghodhbane-Gtari F."/>
            <person name="Swanson E."/>
            <person name="Gueddou A."/>
            <person name="Louati M."/>
            <person name="Nouioui I."/>
            <person name="Hezbri K."/>
            <person name="Abebe-Akele F."/>
            <person name="Simpson S."/>
            <person name="Morris K."/>
            <person name="Thomas K."/>
            <person name="Gtari M."/>
            <person name="Tisa L.S."/>
        </authorList>
    </citation>
    <scope>NUCLEOTIDE SEQUENCE [LARGE SCALE GENOMIC DNA]</scope>
    <source>
        <strain evidence="2">NRRL B-16219</strain>
    </source>
</reference>
<name>A0A1S1PIC5_9ACTN</name>
<proteinExistence type="predicted"/>
<evidence type="ECO:0000313" key="2">
    <source>
        <dbReference type="Proteomes" id="UP000179769"/>
    </source>
</evidence>
<gene>
    <name evidence="1" type="ORF">BBK14_28120</name>
</gene>
<keyword evidence="2" id="KW-1185">Reference proteome</keyword>
<evidence type="ECO:0000313" key="1">
    <source>
        <dbReference type="EMBL" id="OHV20372.1"/>
    </source>
</evidence>
<comment type="caution">
    <text evidence="1">The sequence shown here is derived from an EMBL/GenBank/DDBJ whole genome shotgun (WGS) entry which is preliminary data.</text>
</comment>